<dbReference type="Proteomes" id="UP000639772">
    <property type="component" value="Unassembled WGS sequence"/>
</dbReference>
<dbReference type="InterPro" id="IPR011009">
    <property type="entry name" value="Kinase-like_dom_sf"/>
</dbReference>
<dbReference type="GO" id="GO:0004672">
    <property type="term" value="F:protein kinase activity"/>
    <property type="evidence" value="ECO:0007669"/>
    <property type="project" value="InterPro"/>
</dbReference>
<dbReference type="PROSITE" id="PS50011">
    <property type="entry name" value="PROTEIN_KINASE_DOM"/>
    <property type="match status" value="1"/>
</dbReference>
<feature type="domain" description="Protein kinase" evidence="1">
    <location>
        <begin position="113"/>
        <end position="396"/>
    </location>
</feature>
<sequence length="403" mass="45682">MRKVFLFSLLKGSFRKTRKAPWLTGITLEGSMFLDWSYLRKWRSGLFEHSQERRIIASKGKQSLAITTKGLKEKRDCMCFKKDESETISENIEHVDLVSLDPHVSFNLDELLKASAFVLGKSEVGTLYKVVLEDGLILAVRRLGEGRQQSFKEFQNEVEAIGRVRHPNIVRLRAYYWSLEEKLLIYDYIPNGNLSSAIHGLGPFVCQSLSWETRLQIIRETAKALSFLHEFSPKKHVHGELKPTNILLGPQMQPYISDFGVGRVADIATSSPPLQTNGTTLNAVRSSGTCYQAPEALRNMKPSQKWDVYSYGVILLELISGRSPVVLLEASGMELVRWVQLCIEEKKPISAVVDPYLACERDGELIWVLEIALACVRTNPERRPSMKSVLDALQRLSNARQRC</sequence>
<organism evidence="2 3">
    <name type="scientific">Vanilla planifolia</name>
    <name type="common">Vanilla</name>
    <dbReference type="NCBI Taxonomy" id="51239"/>
    <lineage>
        <taxon>Eukaryota</taxon>
        <taxon>Viridiplantae</taxon>
        <taxon>Streptophyta</taxon>
        <taxon>Embryophyta</taxon>
        <taxon>Tracheophyta</taxon>
        <taxon>Spermatophyta</taxon>
        <taxon>Magnoliopsida</taxon>
        <taxon>Liliopsida</taxon>
        <taxon>Asparagales</taxon>
        <taxon>Orchidaceae</taxon>
        <taxon>Vanilloideae</taxon>
        <taxon>Vanilleae</taxon>
        <taxon>Vanilla</taxon>
    </lineage>
</organism>
<name>A0A835RK06_VANPL</name>
<proteinExistence type="predicted"/>
<dbReference type="EMBL" id="JADCNM010000004">
    <property type="protein sequence ID" value="KAG0487392.1"/>
    <property type="molecule type" value="Genomic_DNA"/>
</dbReference>
<dbReference type="Pfam" id="PF00069">
    <property type="entry name" value="Pkinase"/>
    <property type="match status" value="1"/>
</dbReference>
<dbReference type="SUPFAM" id="SSF56112">
    <property type="entry name" value="Protein kinase-like (PK-like)"/>
    <property type="match status" value="1"/>
</dbReference>
<dbReference type="AlphaFoldDB" id="A0A835RK06"/>
<accession>A0A835RK06</accession>
<evidence type="ECO:0000313" key="3">
    <source>
        <dbReference type="Proteomes" id="UP000639772"/>
    </source>
</evidence>
<dbReference type="Gene3D" id="3.30.200.20">
    <property type="entry name" value="Phosphorylase Kinase, domain 1"/>
    <property type="match status" value="1"/>
</dbReference>
<dbReference type="Gene3D" id="1.10.510.10">
    <property type="entry name" value="Transferase(Phosphotransferase) domain 1"/>
    <property type="match status" value="1"/>
</dbReference>
<dbReference type="PANTHER" id="PTHR48007">
    <property type="entry name" value="LEUCINE-RICH REPEAT RECEPTOR-LIKE PROTEIN KINASE PXC1"/>
    <property type="match status" value="1"/>
</dbReference>
<evidence type="ECO:0000313" key="2">
    <source>
        <dbReference type="EMBL" id="KAG0487392.1"/>
    </source>
</evidence>
<protein>
    <recommendedName>
        <fullName evidence="1">Protein kinase domain-containing protein</fullName>
    </recommendedName>
</protein>
<dbReference type="GO" id="GO:0005524">
    <property type="term" value="F:ATP binding"/>
    <property type="evidence" value="ECO:0007669"/>
    <property type="project" value="InterPro"/>
</dbReference>
<reference evidence="2 3" key="1">
    <citation type="journal article" date="2020" name="Nat. Food">
        <title>A phased Vanilla planifolia genome enables genetic improvement of flavour and production.</title>
        <authorList>
            <person name="Hasing T."/>
            <person name="Tang H."/>
            <person name="Brym M."/>
            <person name="Khazi F."/>
            <person name="Huang T."/>
            <person name="Chambers A.H."/>
        </authorList>
    </citation>
    <scope>NUCLEOTIDE SEQUENCE [LARGE SCALE GENOMIC DNA]</scope>
    <source>
        <tissue evidence="2">Leaf</tissue>
    </source>
</reference>
<dbReference type="InterPro" id="IPR046959">
    <property type="entry name" value="PRK1-6/SRF4-like"/>
</dbReference>
<comment type="caution">
    <text evidence="2">The sequence shown here is derived from an EMBL/GenBank/DDBJ whole genome shotgun (WGS) entry which is preliminary data.</text>
</comment>
<dbReference type="OrthoDB" id="780437at2759"/>
<gene>
    <name evidence="2" type="ORF">HPP92_009487</name>
</gene>
<dbReference type="InterPro" id="IPR000719">
    <property type="entry name" value="Prot_kinase_dom"/>
</dbReference>
<dbReference type="PANTHER" id="PTHR48007:SF83">
    <property type="entry name" value="PROTEIN KINASE DOMAIN-CONTAINING PROTEIN"/>
    <property type="match status" value="1"/>
</dbReference>
<evidence type="ECO:0000259" key="1">
    <source>
        <dbReference type="PROSITE" id="PS50011"/>
    </source>
</evidence>